<dbReference type="AlphaFoldDB" id="A0A9W9TTK8"/>
<dbReference type="GeneID" id="81380599"/>
<evidence type="ECO:0000313" key="1">
    <source>
        <dbReference type="EMBL" id="KAJ5240921.1"/>
    </source>
</evidence>
<dbReference type="Proteomes" id="UP001147733">
    <property type="component" value="Unassembled WGS sequence"/>
</dbReference>
<reference evidence="1" key="1">
    <citation type="submission" date="2022-11" db="EMBL/GenBank/DDBJ databases">
        <authorList>
            <person name="Petersen C."/>
        </authorList>
    </citation>
    <scope>NUCLEOTIDE SEQUENCE</scope>
    <source>
        <strain evidence="1">IBT 23319</strain>
    </source>
</reference>
<dbReference type="EMBL" id="JAPQKT010000002">
    <property type="protein sequence ID" value="KAJ5240921.1"/>
    <property type="molecule type" value="Genomic_DNA"/>
</dbReference>
<reference evidence="1" key="2">
    <citation type="journal article" date="2023" name="IMA Fungus">
        <title>Comparative genomic study of the Penicillium genus elucidates a diverse pangenome and 15 lateral gene transfer events.</title>
        <authorList>
            <person name="Petersen C."/>
            <person name="Sorensen T."/>
            <person name="Nielsen M.R."/>
            <person name="Sondergaard T.E."/>
            <person name="Sorensen J.L."/>
            <person name="Fitzpatrick D.A."/>
            <person name="Frisvad J.C."/>
            <person name="Nielsen K.L."/>
        </authorList>
    </citation>
    <scope>NUCLEOTIDE SEQUENCE</scope>
    <source>
        <strain evidence="1">IBT 23319</strain>
    </source>
</reference>
<protein>
    <submittedName>
        <fullName evidence="1">Uncharacterized protein</fullName>
    </submittedName>
</protein>
<comment type="caution">
    <text evidence="1">The sequence shown here is derived from an EMBL/GenBank/DDBJ whole genome shotgun (WGS) entry which is preliminary data.</text>
</comment>
<accession>A0A9W9TTK8</accession>
<organism evidence="1 2">
    <name type="scientific">Penicillium citrinum</name>
    <dbReference type="NCBI Taxonomy" id="5077"/>
    <lineage>
        <taxon>Eukaryota</taxon>
        <taxon>Fungi</taxon>
        <taxon>Dikarya</taxon>
        <taxon>Ascomycota</taxon>
        <taxon>Pezizomycotina</taxon>
        <taxon>Eurotiomycetes</taxon>
        <taxon>Eurotiomycetidae</taxon>
        <taxon>Eurotiales</taxon>
        <taxon>Aspergillaceae</taxon>
        <taxon>Penicillium</taxon>
    </lineage>
</organism>
<dbReference type="RefSeq" id="XP_056503926.1">
    <property type="nucleotide sequence ID" value="XM_056641432.1"/>
</dbReference>
<gene>
    <name evidence="1" type="ORF">N7469_002512</name>
</gene>
<proteinExistence type="predicted"/>
<name>A0A9W9TTK8_PENCI</name>
<sequence>MDGTDQPITSKDEPRDVCPCRLDTFVHRSSTYGGDFDPLIQTLETMQWWMCPPLLSAPKGDAVGLPLALKD</sequence>
<evidence type="ECO:0000313" key="2">
    <source>
        <dbReference type="Proteomes" id="UP001147733"/>
    </source>
</evidence>
<keyword evidence="2" id="KW-1185">Reference proteome</keyword>